<evidence type="ECO:0000256" key="4">
    <source>
        <dbReference type="PIRSR" id="PIRSR601820-1"/>
    </source>
</evidence>
<dbReference type="SMART" id="SM00206">
    <property type="entry name" value="NTR"/>
    <property type="match status" value="1"/>
</dbReference>
<comment type="subcellular location">
    <subcellularLocation>
        <location evidence="1">Secreted</location>
    </subcellularLocation>
</comment>
<feature type="disulfide bond" evidence="5">
    <location>
        <begin position="34"/>
        <end position="137"/>
    </location>
</feature>
<evidence type="ECO:0000313" key="8">
    <source>
        <dbReference type="Proteomes" id="UP000694844"/>
    </source>
</evidence>
<evidence type="ECO:0000313" key="9">
    <source>
        <dbReference type="RefSeq" id="XP_022300879.1"/>
    </source>
</evidence>
<dbReference type="InterPro" id="IPR001134">
    <property type="entry name" value="Netrin_domain"/>
</dbReference>
<dbReference type="GO" id="GO:0046872">
    <property type="term" value="F:metal ion binding"/>
    <property type="evidence" value="ECO:0007669"/>
    <property type="project" value="UniProtKB-KW"/>
</dbReference>
<dbReference type="GeneID" id="111109083"/>
<accession>A0A8B8BDM4</accession>
<dbReference type="GO" id="GO:0002020">
    <property type="term" value="F:protease binding"/>
    <property type="evidence" value="ECO:0007669"/>
    <property type="project" value="TreeGrafter"/>
</dbReference>
<organism evidence="8 9">
    <name type="scientific">Crassostrea virginica</name>
    <name type="common">Eastern oyster</name>
    <dbReference type="NCBI Taxonomy" id="6565"/>
    <lineage>
        <taxon>Eukaryota</taxon>
        <taxon>Metazoa</taxon>
        <taxon>Spiralia</taxon>
        <taxon>Lophotrochozoa</taxon>
        <taxon>Mollusca</taxon>
        <taxon>Bivalvia</taxon>
        <taxon>Autobranchia</taxon>
        <taxon>Pteriomorphia</taxon>
        <taxon>Ostreida</taxon>
        <taxon>Ostreoidea</taxon>
        <taxon>Ostreidae</taxon>
        <taxon>Crassostrea</taxon>
    </lineage>
</organism>
<evidence type="ECO:0000256" key="6">
    <source>
        <dbReference type="SAM" id="SignalP"/>
    </source>
</evidence>
<evidence type="ECO:0000256" key="2">
    <source>
        <dbReference type="ARBA" id="ARBA00022525"/>
    </source>
</evidence>
<evidence type="ECO:0000256" key="3">
    <source>
        <dbReference type="ARBA" id="ARBA00023157"/>
    </source>
</evidence>
<evidence type="ECO:0000256" key="5">
    <source>
        <dbReference type="PIRSR" id="PIRSR601820-3"/>
    </source>
</evidence>
<dbReference type="AlphaFoldDB" id="A0A8B8BDM4"/>
<feature type="chain" id="PRO_5034448797" evidence="6">
    <location>
        <begin position="20"/>
        <end position="257"/>
    </location>
</feature>
<dbReference type="PROSITE" id="PS50189">
    <property type="entry name" value="NTR"/>
    <property type="match status" value="1"/>
</dbReference>
<keyword evidence="6" id="KW-0732">Signal</keyword>
<dbReference type="SUPFAM" id="SSF50242">
    <property type="entry name" value="TIMP-like"/>
    <property type="match status" value="1"/>
</dbReference>
<feature type="disulfide bond" evidence="5">
    <location>
        <begin position="36"/>
        <end position="164"/>
    </location>
</feature>
<dbReference type="GO" id="GO:0005615">
    <property type="term" value="C:extracellular space"/>
    <property type="evidence" value="ECO:0007669"/>
    <property type="project" value="TreeGrafter"/>
</dbReference>
<dbReference type="Proteomes" id="UP000694844">
    <property type="component" value="Chromosome 8"/>
</dbReference>
<name>A0A8B8BDM4_CRAVI</name>
<keyword evidence="2" id="KW-0964">Secreted</keyword>
<reference evidence="9" key="1">
    <citation type="submission" date="2025-08" db="UniProtKB">
        <authorList>
            <consortium name="RefSeq"/>
        </authorList>
    </citation>
    <scope>IDENTIFICATION</scope>
    <source>
        <tissue evidence="9">Whole sample</tissue>
    </source>
</reference>
<dbReference type="OrthoDB" id="6141591at2759"/>
<dbReference type="PANTHER" id="PTHR11844:SF33">
    <property type="entry name" value="TISSUE INHIBITOR OF METALLOPROTEINASE"/>
    <property type="match status" value="1"/>
</dbReference>
<evidence type="ECO:0000259" key="7">
    <source>
        <dbReference type="PROSITE" id="PS50189"/>
    </source>
</evidence>
<dbReference type="RefSeq" id="XP_022300879.1">
    <property type="nucleotide sequence ID" value="XM_022445171.1"/>
</dbReference>
<protein>
    <submittedName>
        <fullName evidence="9">Metalloproteinase inhibitor 4-like</fullName>
    </submittedName>
</protein>
<evidence type="ECO:0000256" key="1">
    <source>
        <dbReference type="ARBA" id="ARBA00004613"/>
    </source>
</evidence>
<keyword evidence="3 5" id="KW-1015">Disulfide bond</keyword>
<keyword evidence="8" id="KW-1185">Reference proteome</keyword>
<proteinExistence type="predicted"/>
<dbReference type="GO" id="GO:0051045">
    <property type="term" value="P:negative regulation of membrane protein ectodomain proteolysis"/>
    <property type="evidence" value="ECO:0007669"/>
    <property type="project" value="TreeGrafter"/>
</dbReference>
<dbReference type="GO" id="GO:0031012">
    <property type="term" value="C:extracellular matrix"/>
    <property type="evidence" value="ECO:0007669"/>
    <property type="project" value="TreeGrafter"/>
</dbReference>
<keyword evidence="4" id="KW-0862">Zinc</keyword>
<dbReference type="KEGG" id="cvn:111109083"/>
<dbReference type="InterPro" id="IPR001820">
    <property type="entry name" value="TIMP"/>
</dbReference>
<sequence>MGILTAAVVLSYYLFSAEGTIGAPLEDEVTLDECGCVQKHPQEHFCTSEVVFKGQLLNVFTLSAAPAIRIRPILIRDPSNDVIRRKRSQIAPPPFPFHPTMTRKTVTYTFSVDEVFKGKILPGMDIKVKAHEDTTGCLSSFIINNTYLVTGNVDANGDVNNDVCDWSGCWENEVSLYQKINLKNGGYSCDVKICHRTAEYQADTGTCRWPRGALGQCYSRHAKCYTSRRFGRATWAVLFSKMNRCLRNLLEAEGQAY</sequence>
<dbReference type="GO" id="GO:0008191">
    <property type="term" value="F:metalloendopeptidase inhibitor activity"/>
    <property type="evidence" value="ECO:0007669"/>
    <property type="project" value="InterPro"/>
</dbReference>
<keyword evidence="4" id="KW-0479">Metal-binding</keyword>
<feature type="binding site" evidence="4">
    <location>
        <position position="34"/>
    </location>
    <ligand>
        <name>Zn(2+)</name>
        <dbReference type="ChEBI" id="CHEBI:29105"/>
        <note>ligand shared with metalloproteinase partner</note>
    </ligand>
</feature>
<dbReference type="Gene3D" id="2.40.50.120">
    <property type="match status" value="1"/>
</dbReference>
<keyword evidence="9" id="KW-0483">Metalloprotease inhibitor</keyword>
<feature type="disulfide bond" evidence="5">
    <location>
        <begin position="207"/>
        <end position="224"/>
    </location>
</feature>
<gene>
    <name evidence="9" type="primary">LOC111109083</name>
</gene>
<dbReference type="InterPro" id="IPR008993">
    <property type="entry name" value="TIMP-like_OB-fold"/>
</dbReference>
<feature type="signal peptide" evidence="6">
    <location>
        <begin position="1"/>
        <end position="19"/>
    </location>
</feature>
<keyword evidence="9" id="KW-0646">Protease inhibitor</keyword>
<keyword evidence="9" id="KW-0481">Metalloenzyme inhibitor</keyword>
<dbReference type="Pfam" id="PF00965">
    <property type="entry name" value="TIMP"/>
    <property type="match status" value="1"/>
</dbReference>
<dbReference type="PANTHER" id="PTHR11844">
    <property type="entry name" value="METALLOPROTEASE INHIBITOR"/>
    <property type="match status" value="1"/>
</dbReference>
<feature type="domain" description="NTR" evidence="7">
    <location>
        <begin position="34"/>
        <end position="189"/>
    </location>
</feature>